<evidence type="ECO:0000256" key="3">
    <source>
        <dbReference type="ARBA" id="ARBA00022801"/>
    </source>
</evidence>
<feature type="compositionally biased region" description="Basic and acidic residues" evidence="6">
    <location>
        <begin position="7"/>
        <end position="19"/>
    </location>
</feature>
<comment type="caution">
    <text evidence="5">Lacks conserved residue(s) required for the propagation of feature annotation.</text>
</comment>
<dbReference type="PRINTS" id="PR00723">
    <property type="entry name" value="SUBTILISIN"/>
</dbReference>
<dbReference type="InterPro" id="IPR015500">
    <property type="entry name" value="Peptidase_S8_subtilisin-rel"/>
</dbReference>
<evidence type="ECO:0000256" key="2">
    <source>
        <dbReference type="ARBA" id="ARBA00022670"/>
    </source>
</evidence>
<protein>
    <submittedName>
        <fullName evidence="8">S8 family serine peptidase</fullName>
    </submittedName>
</protein>
<dbReference type="Pfam" id="PF00082">
    <property type="entry name" value="Peptidase_S8"/>
    <property type="match status" value="1"/>
</dbReference>
<dbReference type="PANTHER" id="PTHR43399:SF4">
    <property type="entry name" value="CELL WALL-ASSOCIATED PROTEASE"/>
    <property type="match status" value="1"/>
</dbReference>
<evidence type="ECO:0000313" key="9">
    <source>
        <dbReference type="Proteomes" id="UP000658278"/>
    </source>
</evidence>
<name>A0A934VH51_9BACT</name>
<gene>
    <name evidence="8" type="ORF">JIN81_16860</name>
</gene>
<evidence type="ECO:0000256" key="1">
    <source>
        <dbReference type="ARBA" id="ARBA00011073"/>
    </source>
</evidence>
<reference evidence="8" key="1">
    <citation type="submission" date="2021-01" db="EMBL/GenBank/DDBJ databases">
        <title>Modified the classification status of verrucomicrobia.</title>
        <authorList>
            <person name="Feng X."/>
        </authorList>
    </citation>
    <scope>NUCLEOTIDE SEQUENCE</scope>
    <source>
        <strain evidence="8">KCTC 22201</strain>
    </source>
</reference>
<feature type="domain" description="Peptidase S8/S53" evidence="7">
    <location>
        <begin position="199"/>
        <end position="530"/>
    </location>
</feature>
<dbReference type="EMBL" id="JAENII010000016">
    <property type="protein sequence ID" value="MBK1828707.1"/>
    <property type="molecule type" value="Genomic_DNA"/>
</dbReference>
<keyword evidence="3" id="KW-0378">Hydrolase</keyword>
<feature type="region of interest" description="Disordered" evidence="6">
    <location>
        <begin position="1"/>
        <end position="30"/>
    </location>
</feature>
<evidence type="ECO:0000313" key="8">
    <source>
        <dbReference type="EMBL" id="MBK1828707.1"/>
    </source>
</evidence>
<dbReference type="PROSITE" id="PS00138">
    <property type="entry name" value="SUBTILASE_SER"/>
    <property type="match status" value="1"/>
</dbReference>
<evidence type="ECO:0000256" key="6">
    <source>
        <dbReference type="SAM" id="MobiDB-lite"/>
    </source>
</evidence>
<dbReference type="InterPro" id="IPR036852">
    <property type="entry name" value="Peptidase_S8/S53_dom_sf"/>
</dbReference>
<dbReference type="InterPro" id="IPR051048">
    <property type="entry name" value="Peptidase_S8/S53_subtilisin"/>
</dbReference>
<dbReference type="PANTHER" id="PTHR43399">
    <property type="entry name" value="SUBTILISIN-RELATED"/>
    <property type="match status" value="1"/>
</dbReference>
<dbReference type="GO" id="GO:0004252">
    <property type="term" value="F:serine-type endopeptidase activity"/>
    <property type="evidence" value="ECO:0007669"/>
    <property type="project" value="InterPro"/>
</dbReference>
<dbReference type="SUPFAM" id="SSF52743">
    <property type="entry name" value="Subtilisin-like"/>
    <property type="match status" value="1"/>
</dbReference>
<dbReference type="PROSITE" id="PS51892">
    <property type="entry name" value="SUBTILASE"/>
    <property type="match status" value="1"/>
</dbReference>
<dbReference type="InterPro" id="IPR008979">
    <property type="entry name" value="Galactose-bd-like_sf"/>
</dbReference>
<dbReference type="InterPro" id="IPR000209">
    <property type="entry name" value="Peptidase_S8/S53_dom"/>
</dbReference>
<dbReference type="Gene3D" id="2.60.120.380">
    <property type="match status" value="1"/>
</dbReference>
<evidence type="ECO:0000256" key="5">
    <source>
        <dbReference type="PROSITE-ProRule" id="PRU01240"/>
    </source>
</evidence>
<organism evidence="8 9">
    <name type="scientific">Haloferula rosea</name>
    <dbReference type="NCBI Taxonomy" id="490093"/>
    <lineage>
        <taxon>Bacteria</taxon>
        <taxon>Pseudomonadati</taxon>
        <taxon>Verrucomicrobiota</taxon>
        <taxon>Verrucomicrobiia</taxon>
        <taxon>Verrucomicrobiales</taxon>
        <taxon>Verrucomicrobiaceae</taxon>
        <taxon>Haloferula</taxon>
    </lineage>
</organism>
<comment type="similarity">
    <text evidence="1 5">Belongs to the peptidase S8 family.</text>
</comment>
<accession>A0A934VH51</accession>
<feature type="region of interest" description="Disordered" evidence="6">
    <location>
        <begin position="67"/>
        <end position="99"/>
    </location>
</feature>
<feature type="region of interest" description="Disordered" evidence="6">
    <location>
        <begin position="987"/>
        <end position="1010"/>
    </location>
</feature>
<evidence type="ECO:0000259" key="7">
    <source>
        <dbReference type="Pfam" id="PF00082"/>
    </source>
</evidence>
<dbReference type="GO" id="GO:0006508">
    <property type="term" value="P:proteolysis"/>
    <property type="evidence" value="ECO:0007669"/>
    <property type="project" value="UniProtKB-KW"/>
</dbReference>
<dbReference type="Proteomes" id="UP000658278">
    <property type="component" value="Unassembled WGS sequence"/>
</dbReference>
<feature type="compositionally biased region" description="Low complexity" evidence="6">
    <location>
        <begin position="67"/>
        <end position="83"/>
    </location>
</feature>
<keyword evidence="4" id="KW-0720">Serine protease</keyword>
<sequence length="1511" mass="161897">MTAYLWLDRDPSQKERPHGEVIGASVEETTPPEAVVAVEEMQDPPMVESAPDQPRTHDTTVFIDARPGAAEPPAAAEPRPLLPSGVRERKTTPAQIAQRERSIQQLAKREQDRKEEARAWAKANGWEMKGRKPDGGDWEIMRLDANGEPVIYETDNEEARISHNVEPLTQFGSPGGPVNLSGFGWTAGMWESGPPRLTHTEFNDFPGRVVYGDSNPNDADSANDITDHGTHVLGTILGNGFSGSNDDTRGMAWRASARTFGWNGDDSEMRSNGATAPNQPSRIYVSNHSYGIGAGWFRTRTGPRAGTWGWSGSPGASEDDDFGRYSENAEDRDITCRMNPYYLPFFSAGNERGNVPPDGATIFINVPDGNGGFTEVQRTWPDAQAPAADGAGDGGYDTIRDNALSKNAMVVGNQQDAVLFVPGTGDIRFPAVSMSPSSSFGPADDGRIKPDIVGNGHEVLSAVSSGDEDRGVKTGTSMATPGATGTALLLHEHFRNRTNGYLRSSALKALMIHTATDVQSTGPDYASGWGLIDAVAAVAHIDLAADHPGGFHIYDGELSADEPEFRLTFQADGPVKATLVWTDPEGTEQFGIDNRSKILVNDLDVEIRRPNGSFVLAPELDPTSPTDLATYAGNDTDNVEMLGGAGNLIAQQAGVYELVIKHKGQITEPGLQPGETPRQVFSLMLEGNIEDDTGSVAQAVDLPERVFIKATTADVGFGFEDNASFNFGDRAVSLDINDSQKAGFQTTVTGPVTVTFDWGVSSESGFDFLRFLDDAVEVDAISGTVGTTQVAYNVPAGEHVLSWIYEKDSTVSVGDDAGFVDNISLNSLAEALDNFDFAFLEPGSSSAGWTIEPIDPTVVPGVPTGDIAKAGGVSGSQFSAMETFIEGPALVQFTMVQTGDGTLFAQWGPGLTRLITHNTGNAFRRYSIELGAGLQPVRWTWSNPNGGTDAGRVDSLVVTPLPGTLRTAANLPTSSSDLVIADPSQAAWQADASDGAPRGQDGEPDDSSIRSVFIPTGSFPGNTNVADIRYPVTGPCLLSFWWQCGGSADGEFSVDLRMDPLDPFVPAGGSEGPRKINPIPGGTPWQQVFLEIPPGIAELRFLYTPAANGAEGNGWIDQINVLSDPGVFLASQLHPARGLDHWSARWETYGDAPWFGIYDESNGGIDSTSHDDLDDNESTTLTTTVQGPKKLFFHWKVSSELGFDRLIFTLDGTEVVPPISGLVDWTPVEIDIPLGTHVLRWTYQKDGSVTNHEDRGWVDGVALLRPDFGINSISHTPGSGFALLSVSKDPTSGFFLESNATLDPDGWAPTGTAGTINNSGLIPPSLEDVTLIVPATGDRQFYRLVFHPEIVQQIDDASFDLVTTPAGFFQSNNASWGPDDDPFTATSFEHIAGFAADGDNHLSIKEGFFSEMKGSFIAYKGVHSVTAAIGHRSGFTAGNDRSAVVLTSGIELGRIEYFGNNIPGNTFVDAFPVSFDTFTGPDDANFAYKVRLESEGGRSFFDKIRVVSESQ</sequence>
<dbReference type="InterPro" id="IPR023828">
    <property type="entry name" value="Peptidase_S8_Ser-AS"/>
</dbReference>
<keyword evidence="9" id="KW-1185">Reference proteome</keyword>
<keyword evidence="2" id="KW-0645">Protease</keyword>
<comment type="caution">
    <text evidence="8">The sequence shown here is derived from an EMBL/GenBank/DDBJ whole genome shotgun (WGS) entry which is preliminary data.</text>
</comment>
<dbReference type="SUPFAM" id="SSF49785">
    <property type="entry name" value="Galactose-binding domain-like"/>
    <property type="match status" value="1"/>
</dbReference>
<dbReference type="Gene3D" id="3.40.50.200">
    <property type="entry name" value="Peptidase S8/S53 domain"/>
    <property type="match status" value="1"/>
</dbReference>
<proteinExistence type="inferred from homology"/>
<evidence type="ECO:0000256" key="4">
    <source>
        <dbReference type="ARBA" id="ARBA00022825"/>
    </source>
</evidence>